<keyword evidence="4" id="KW-1185">Reference proteome</keyword>
<protein>
    <submittedName>
        <fullName evidence="3">Fructose-bisphosphate aldolase</fullName>
    </submittedName>
</protein>
<dbReference type="EMBL" id="SMBP01000019">
    <property type="protein sequence ID" value="TCU57142.1"/>
    <property type="molecule type" value="Genomic_DNA"/>
</dbReference>
<comment type="cofactor">
    <cofactor evidence="2">
        <name>Zn(2+)</name>
        <dbReference type="ChEBI" id="CHEBI:29105"/>
    </cofactor>
    <text evidence="2">Binds 2 Zn(2+) ions per subunit. One is catalytic and the other provides a structural contribution.</text>
</comment>
<evidence type="ECO:0000313" key="4">
    <source>
        <dbReference type="Proteomes" id="UP000295773"/>
    </source>
</evidence>
<dbReference type="RefSeq" id="WP_165877208.1">
    <property type="nucleotide sequence ID" value="NZ_JANKBG010000018.1"/>
</dbReference>
<keyword evidence="2" id="KW-0862">Zinc</keyword>
<feature type="binding site" evidence="2">
    <location>
        <position position="81"/>
    </location>
    <ligand>
        <name>Zn(2+)</name>
        <dbReference type="ChEBI" id="CHEBI:29105"/>
        <label>1</label>
        <note>catalytic</note>
    </ligand>
</feature>
<comment type="caution">
    <text evidence="3">The sequence shown here is derived from an EMBL/GenBank/DDBJ whole genome shotgun (WGS) entry which is preliminary data.</text>
</comment>
<dbReference type="AlphaFoldDB" id="A0A4R3T6Q3"/>
<dbReference type="InterPro" id="IPR050246">
    <property type="entry name" value="Class_II_FBP_aldolase"/>
</dbReference>
<evidence type="ECO:0000256" key="2">
    <source>
        <dbReference type="PIRSR" id="PIRSR001359-3"/>
    </source>
</evidence>
<evidence type="ECO:0000313" key="3">
    <source>
        <dbReference type="EMBL" id="TCU57142.1"/>
    </source>
</evidence>
<dbReference type="GO" id="GO:0016832">
    <property type="term" value="F:aldehyde-lyase activity"/>
    <property type="evidence" value="ECO:0007669"/>
    <property type="project" value="InterPro"/>
</dbReference>
<keyword evidence="2" id="KW-0479">Metal-binding</keyword>
<proteinExistence type="predicted"/>
<organism evidence="3 4">
    <name type="scientific">Longicatena caecimuris</name>
    <dbReference type="NCBI Taxonomy" id="1796635"/>
    <lineage>
        <taxon>Bacteria</taxon>
        <taxon>Bacillati</taxon>
        <taxon>Bacillota</taxon>
        <taxon>Erysipelotrichia</taxon>
        <taxon>Erysipelotrichales</taxon>
        <taxon>Erysipelotrichaceae</taxon>
        <taxon>Longicatena</taxon>
    </lineage>
</organism>
<gene>
    <name evidence="3" type="ORF">EDD61_11943</name>
</gene>
<dbReference type="GO" id="GO:0008270">
    <property type="term" value="F:zinc ion binding"/>
    <property type="evidence" value="ECO:0007669"/>
    <property type="project" value="InterPro"/>
</dbReference>
<dbReference type="Gene3D" id="3.20.20.70">
    <property type="entry name" value="Aldolase class I"/>
    <property type="match status" value="1"/>
</dbReference>
<name>A0A4R3T6Q3_9FIRM</name>
<dbReference type="Proteomes" id="UP000295773">
    <property type="component" value="Unassembled WGS sequence"/>
</dbReference>
<dbReference type="InterPro" id="IPR013785">
    <property type="entry name" value="Aldolase_TIM"/>
</dbReference>
<dbReference type="PIRSF" id="PIRSF001359">
    <property type="entry name" value="F_bP_aldolase_II"/>
    <property type="match status" value="1"/>
</dbReference>
<dbReference type="PANTHER" id="PTHR30304">
    <property type="entry name" value="D-TAGATOSE-1,6-BISPHOSPHATE ALDOLASE"/>
    <property type="match status" value="1"/>
</dbReference>
<feature type="binding site" evidence="2">
    <location>
        <position position="175"/>
    </location>
    <ligand>
        <name>Zn(2+)</name>
        <dbReference type="ChEBI" id="CHEBI:29105"/>
        <label>1</label>
        <note>catalytic</note>
    </ligand>
</feature>
<dbReference type="SUPFAM" id="SSF51569">
    <property type="entry name" value="Aldolase"/>
    <property type="match status" value="1"/>
</dbReference>
<evidence type="ECO:0000256" key="1">
    <source>
        <dbReference type="PIRSR" id="PIRSR001359-1"/>
    </source>
</evidence>
<dbReference type="InterPro" id="IPR000771">
    <property type="entry name" value="FBA_II"/>
</dbReference>
<dbReference type="CDD" id="cd00947">
    <property type="entry name" value="TBP_aldolase_IIB"/>
    <property type="match status" value="1"/>
</dbReference>
<dbReference type="Pfam" id="PF01116">
    <property type="entry name" value="F_bP_aldolase"/>
    <property type="match status" value="1"/>
</dbReference>
<feature type="active site" description="Proton donor" evidence="1">
    <location>
        <position position="80"/>
    </location>
</feature>
<feature type="binding site" evidence="2">
    <location>
        <position position="205"/>
    </location>
    <ligand>
        <name>Zn(2+)</name>
        <dbReference type="ChEBI" id="CHEBI:29105"/>
        <label>1</label>
        <note>catalytic</note>
    </ligand>
</feature>
<accession>A0A4R3T6Q3</accession>
<reference evidence="3 4" key="1">
    <citation type="submission" date="2019-03" db="EMBL/GenBank/DDBJ databases">
        <title>Genomic Encyclopedia of Type Strains, Phase IV (KMG-IV): sequencing the most valuable type-strain genomes for metagenomic binning, comparative biology and taxonomic classification.</title>
        <authorList>
            <person name="Goeker M."/>
        </authorList>
    </citation>
    <scope>NUCLEOTIDE SEQUENCE [LARGE SCALE GENOMIC DNA]</scope>
    <source>
        <strain evidence="3 4">DSM 29481</strain>
    </source>
</reference>
<dbReference type="NCBIfam" id="TIGR00167">
    <property type="entry name" value="cbbA"/>
    <property type="match status" value="1"/>
</dbReference>
<sequence>MLMNMQALLTIAQKHHFAIPAFNIGSLEILNAVKEESEALQAPVIYEIHPDELAYLKEPFMKTVLEVAHTTSVPCVIHLDHGANRQQILQALRCGFTSVMIDASSYPLDENIRRTKDICELVKPQHVSVEAELGTIGAISKEHVSDIQYSDPVAVKTFVDKTGVDTLAVAIGTAHGIYPTNYKPTLRLDVLKAIREQVNIPLVLHGGSSNPDEEIAQAVALGICKINISSDVKTAFFTETKRYLALHPDAYEPNAIFPSAIQAARSVIANKMRLLNTVGKAYLYK</sequence>
<feature type="binding site" evidence="2">
    <location>
        <position position="132"/>
    </location>
    <ligand>
        <name>Zn(2+)</name>
        <dbReference type="ChEBI" id="CHEBI:29105"/>
        <label>2</label>
    </ligand>
</feature>
<dbReference type="GO" id="GO:0005975">
    <property type="term" value="P:carbohydrate metabolic process"/>
    <property type="evidence" value="ECO:0007669"/>
    <property type="project" value="InterPro"/>
</dbReference>
<dbReference type="PANTHER" id="PTHR30304:SF0">
    <property type="entry name" value="D-TAGATOSE-1,6-BISPHOSPHATE ALDOLASE SUBUNIT GATY-RELATED"/>
    <property type="match status" value="1"/>
</dbReference>
<feature type="binding site" evidence="2">
    <location>
        <position position="102"/>
    </location>
    <ligand>
        <name>Zn(2+)</name>
        <dbReference type="ChEBI" id="CHEBI:29105"/>
        <label>2</label>
    </ligand>
</feature>